<dbReference type="STRING" id="555778.Hneap_0491"/>
<gene>
    <name evidence="3" type="ordered locus">Hneap_0491</name>
</gene>
<dbReference type="eggNOG" id="COG0438">
    <property type="taxonomic scope" value="Bacteria"/>
</dbReference>
<keyword evidence="3" id="KW-0808">Transferase</keyword>
<dbReference type="RefSeq" id="WP_012823382.1">
    <property type="nucleotide sequence ID" value="NC_013422.1"/>
</dbReference>
<dbReference type="Proteomes" id="UP000009102">
    <property type="component" value="Chromosome"/>
</dbReference>
<keyword evidence="4" id="KW-1185">Reference proteome</keyword>
<feature type="domain" description="Glycosyl transferase family 1" evidence="2">
    <location>
        <begin position="666"/>
        <end position="835"/>
    </location>
</feature>
<sequence>MTTTAIFTVVSNNYLHFARTLLKSVAEQHPEAKRYCVIVDRDLSHAHELSDEFETIPMSAINLPDGDSFFYQYTVLELNTAVKPWAMQHLLKAGHDEVIYIDPDIRLYRPLNEVTGLLRSGSDIVLTPHLLEPIQDDFRPTELDIRRAGTYNLGFCAVRNSGNTHRMLEWWQGKLHHDCVVDVDKGIFVDQSWMDLVPGMFDNVAILRHQGYNVAYWNVGERILSGEGDSISANGDPLVFFHFSGLNPENTHSVSKHQNRFTFKNLNTVARFLFENYAKDVIANGIGHYKGLPYGFACYDDGTAIEGRERARFRKDPELQAECDGKPFAHPELLSFELLPELNAAGMMGIVDPAYEHRVQTLYESLLGRAADPAGVAYFGPRMGSKFGMARSVLAVGISSEARRMPGWPARLLRFANEVQYTPRRVRTLATEPLSRLFDKLGRHWSFFAYRPPHAVSQRRAKGAASQRNDDDDSGPVVSRRVTDQPLFTIRKLPCPTGMNLVGYVKAESGVGEAVRSLARACEASSINFSLFDVGYQNSNRQSDSSVENKAASRHFKIDMLYVNADQTAATARHLKSARRERADYTIGFWHWEQPELPIRYMSAFAHVDEVWAPTSFVQDALASVSPVPVYKVPHSLQLQVSAGVRRSDFGLPDDRQLALVMYDFHSYQYRKNPQAAVEAFRIAAKQNPNLGLVLKTINSEHHKEAYAELKESVADLPHVYFIDEFFSRQKTWDLQSCCDILLSLHRAEGFGLAPAEMMYLGKPVIATGWSGNMDFMTHENSMPVKYELKPLDVDLGAYPAGPLWAEADVEHAAWCLSQLVTQPDLMEQMGRRAAKDIQAQLSPTAVGELVRHRLQVLGHWYPNLLD</sequence>
<dbReference type="KEGG" id="hna:Hneap_0491"/>
<dbReference type="PANTHER" id="PTHR46656">
    <property type="entry name" value="PUTATIVE-RELATED"/>
    <property type="match status" value="1"/>
</dbReference>
<feature type="region of interest" description="Disordered" evidence="1">
    <location>
        <begin position="458"/>
        <end position="479"/>
    </location>
</feature>
<dbReference type="SUPFAM" id="SSF53448">
    <property type="entry name" value="Nucleotide-diphospho-sugar transferases"/>
    <property type="match status" value="1"/>
</dbReference>
<dbReference type="InterPro" id="IPR029044">
    <property type="entry name" value="Nucleotide-diphossugar_trans"/>
</dbReference>
<dbReference type="Pfam" id="PF00534">
    <property type="entry name" value="Glycos_transf_1"/>
    <property type="match status" value="1"/>
</dbReference>
<dbReference type="InterPro" id="IPR001296">
    <property type="entry name" value="Glyco_trans_1"/>
</dbReference>
<evidence type="ECO:0000256" key="1">
    <source>
        <dbReference type="SAM" id="MobiDB-lite"/>
    </source>
</evidence>
<dbReference type="EMBL" id="CP001801">
    <property type="protein sequence ID" value="ACX95346.1"/>
    <property type="molecule type" value="Genomic_DNA"/>
</dbReference>
<dbReference type="SUPFAM" id="SSF53756">
    <property type="entry name" value="UDP-Glycosyltransferase/glycogen phosphorylase"/>
    <property type="match status" value="1"/>
</dbReference>
<dbReference type="CDD" id="cd03801">
    <property type="entry name" value="GT4_PimA-like"/>
    <property type="match status" value="1"/>
</dbReference>
<dbReference type="Gene3D" id="3.90.550.10">
    <property type="entry name" value="Spore Coat Polysaccharide Biosynthesis Protein SpsA, Chain A"/>
    <property type="match status" value="1"/>
</dbReference>
<organism evidence="3 4">
    <name type="scientific">Halothiobacillus neapolitanus (strain ATCC 23641 / DSM 15147 / CIP 104769 / NCIMB 8539 / c2)</name>
    <name type="common">Thiobacillus neapolitanus</name>
    <dbReference type="NCBI Taxonomy" id="555778"/>
    <lineage>
        <taxon>Bacteria</taxon>
        <taxon>Pseudomonadati</taxon>
        <taxon>Pseudomonadota</taxon>
        <taxon>Gammaproteobacteria</taxon>
        <taxon>Chromatiales</taxon>
        <taxon>Halothiobacillaceae</taxon>
        <taxon>Halothiobacillus</taxon>
    </lineage>
</organism>
<name>D0KY23_HALNC</name>
<reference evidence="3 4" key="1">
    <citation type="submission" date="2009-10" db="EMBL/GenBank/DDBJ databases">
        <title>Complete sequence of Halothiobacillus neapolitanus c2.</title>
        <authorList>
            <consortium name="US DOE Joint Genome Institute"/>
            <person name="Lucas S."/>
            <person name="Copeland A."/>
            <person name="Lapidus A."/>
            <person name="Glavina del Rio T."/>
            <person name="Tice H."/>
            <person name="Bruce D."/>
            <person name="Goodwin L."/>
            <person name="Pitluck S."/>
            <person name="Davenport K."/>
            <person name="Brettin T."/>
            <person name="Detter J.C."/>
            <person name="Han C."/>
            <person name="Tapia R."/>
            <person name="Larimer F."/>
            <person name="Land M."/>
            <person name="Hauser L."/>
            <person name="Kyrpides N."/>
            <person name="Mikhailova N."/>
            <person name="Kerfeld C."/>
            <person name="Cannon G."/>
            <person name="Heinhort S."/>
        </authorList>
    </citation>
    <scope>NUCLEOTIDE SEQUENCE [LARGE SCALE GENOMIC DNA]</scope>
    <source>
        <strain evidence="4">ATCC 23641 / c2</strain>
    </source>
</reference>
<protein>
    <submittedName>
        <fullName evidence="3">Glycosyl transferase group 1</fullName>
    </submittedName>
</protein>
<dbReference type="HOGENOM" id="CLU_007617_0_0_6"/>
<dbReference type="AlphaFoldDB" id="D0KY23"/>
<evidence type="ECO:0000259" key="2">
    <source>
        <dbReference type="Pfam" id="PF00534"/>
    </source>
</evidence>
<dbReference type="OrthoDB" id="9801954at2"/>
<accession>D0KY23</accession>
<dbReference type="CAZy" id="GT4">
    <property type="family name" value="Glycosyltransferase Family 4"/>
</dbReference>
<dbReference type="GO" id="GO:0016757">
    <property type="term" value="F:glycosyltransferase activity"/>
    <property type="evidence" value="ECO:0007669"/>
    <property type="project" value="InterPro"/>
</dbReference>
<evidence type="ECO:0000313" key="4">
    <source>
        <dbReference type="Proteomes" id="UP000009102"/>
    </source>
</evidence>
<dbReference type="PANTHER" id="PTHR46656:SF3">
    <property type="entry name" value="PUTATIVE-RELATED"/>
    <property type="match status" value="1"/>
</dbReference>
<proteinExistence type="predicted"/>
<dbReference type="Gene3D" id="3.40.50.2000">
    <property type="entry name" value="Glycogen Phosphorylase B"/>
    <property type="match status" value="1"/>
</dbReference>
<evidence type="ECO:0000313" key="3">
    <source>
        <dbReference type="EMBL" id="ACX95346.1"/>
    </source>
</evidence>